<feature type="modified residue" description="4-aspartylphosphate" evidence="2">
    <location>
        <position position="80"/>
    </location>
</feature>
<dbReference type="SUPFAM" id="SSF52172">
    <property type="entry name" value="CheY-like"/>
    <property type="match status" value="1"/>
</dbReference>
<evidence type="ECO:0000259" key="3">
    <source>
        <dbReference type="PROSITE" id="PS50110"/>
    </source>
</evidence>
<accession>A0ABS1I4T0</accession>
<dbReference type="Proteomes" id="UP000654452">
    <property type="component" value="Unassembled WGS sequence"/>
</dbReference>
<name>A0ABS1I4T0_9PROT</name>
<evidence type="ECO:0000313" key="4">
    <source>
        <dbReference type="EMBL" id="MBK4722082.1"/>
    </source>
</evidence>
<evidence type="ECO:0000256" key="2">
    <source>
        <dbReference type="PROSITE-ProRule" id="PRU00169"/>
    </source>
</evidence>
<dbReference type="Gene3D" id="3.40.50.2300">
    <property type="match status" value="1"/>
</dbReference>
<feature type="domain" description="Response regulatory" evidence="3">
    <location>
        <begin position="30"/>
        <end position="141"/>
    </location>
</feature>
<dbReference type="PANTHER" id="PTHR44591:SF3">
    <property type="entry name" value="RESPONSE REGULATORY DOMAIN-CONTAINING PROTEIN"/>
    <property type="match status" value="1"/>
</dbReference>
<dbReference type="PANTHER" id="PTHR44591">
    <property type="entry name" value="STRESS RESPONSE REGULATOR PROTEIN 1"/>
    <property type="match status" value="1"/>
</dbReference>
<keyword evidence="1 2" id="KW-0597">Phosphoprotein</keyword>
<evidence type="ECO:0000313" key="5">
    <source>
        <dbReference type="Proteomes" id="UP000654452"/>
    </source>
</evidence>
<dbReference type="PROSITE" id="PS50110">
    <property type="entry name" value="RESPONSE_REGULATORY"/>
    <property type="match status" value="1"/>
</dbReference>
<dbReference type="Pfam" id="PF00072">
    <property type="entry name" value="Response_reg"/>
    <property type="match status" value="1"/>
</dbReference>
<dbReference type="EMBL" id="JAEPIV010000020">
    <property type="protein sequence ID" value="MBK4722082.1"/>
    <property type="molecule type" value="Genomic_DNA"/>
</dbReference>
<comment type="caution">
    <text evidence="4">The sequence shown here is derived from an EMBL/GenBank/DDBJ whole genome shotgun (WGS) entry which is preliminary data.</text>
</comment>
<dbReference type="InterPro" id="IPR011006">
    <property type="entry name" value="CheY-like_superfamily"/>
</dbReference>
<proteinExistence type="predicted"/>
<gene>
    <name evidence="4" type="ORF">JJL56_24825</name>
</gene>
<sequence length="165" mass="17128">MTAPWLPQAATAVQAAEPAEASAVDASSATILVVDDDALIAMSTVDMLTDLGHTVLEAHSGAQALDLLRDGYAIDLMLTDYAMPGMTGVELVEAARALRPDLPVLLATGYAELPESTATDLPRLAKPYTQHQLAAVTAKLLAKATKTAMSGERSGALPSVSRKSV</sequence>
<dbReference type="RefSeq" id="WP_174436178.1">
    <property type="nucleotide sequence ID" value="NZ_JAEPIV010000020.1"/>
</dbReference>
<evidence type="ECO:0000256" key="1">
    <source>
        <dbReference type="ARBA" id="ARBA00022553"/>
    </source>
</evidence>
<organism evidence="4 5">
    <name type="scientific">Azospirillum aestuarii</name>
    <dbReference type="NCBI Taxonomy" id="2802052"/>
    <lineage>
        <taxon>Bacteria</taxon>
        <taxon>Pseudomonadati</taxon>
        <taxon>Pseudomonadota</taxon>
        <taxon>Alphaproteobacteria</taxon>
        <taxon>Rhodospirillales</taxon>
        <taxon>Azospirillaceae</taxon>
        <taxon>Azospirillum</taxon>
    </lineage>
</organism>
<dbReference type="SMART" id="SM00448">
    <property type="entry name" value="REC"/>
    <property type="match status" value="1"/>
</dbReference>
<dbReference type="InterPro" id="IPR050595">
    <property type="entry name" value="Bact_response_regulator"/>
</dbReference>
<protein>
    <submittedName>
        <fullName evidence="4">Response regulator</fullName>
    </submittedName>
</protein>
<keyword evidence="5" id="KW-1185">Reference proteome</keyword>
<dbReference type="InterPro" id="IPR001789">
    <property type="entry name" value="Sig_transdc_resp-reg_receiver"/>
</dbReference>
<reference evidence="4 5" key="1">
    <citation type="submission" date="2021-01" db="EMBL/GenBank/DDBJ databases">
        <title>Azospirillum sp. YIM DDC1 draft genome.</title>
        <authorList>
            <person name="Wang Y.-X."/>
        </authorList>
    </citation>
    <scope>NUCLEOTIDE SEQUENCE [LARGE SCALE GENOMIC DNA]</scope>
    <source>
        <strain evidence="4 5">YIM DDC1</strain>
    </source>
</reference>